<keyword evidence="9" id="KW-1185">Reference proteome</keyword>
<dbReference type="InterPro" id="IPR044068">
    <property type="entry name" value="CB"/>
</dbReference>
<dbReference type="InterPro" id="IPR011010">
    <property type="entry name" value="DNA_brk_join_enz"/>
</dbReference>
<evidence type="ECO:0000313" key="8">
    <source>
        <dbReference type="EMBL" id="KTD02900.1"/>
    </source>
</evidence>
<dbReference type="Gene3D" id="1.10.443.10">
    <property type="entry name" value="Intergrase catalytic core"/>
    <property type="match status" value="1"/>
</dbReference>
<dbReference type="AlphaFoldDB" id="A0A0W0U4F0"/>
<dbReference type="SUPFAM" id="SSF56349">
    <property type="entry name" value="DNA breaking-rejoining enzymes"/>
    <property type="match status" value="1"/>
</dbReference>
<sequence>LLLIMFLANNQQDTPPNLFFTYTRFEHNSFVRYLNNVDKSPCTVKSYAYCLKLFWDYLVDKQLDWKAINLASLSGFVGWLRQSKETAQIIDLHEIQVARKPATINVILGCLSSFYRFHNQLGNTDVKVTETVNLPNNRYKALLHHIYKNKPSQRRIVSVKQVIQPPKTITKDQFVQLRNACTNYRDQFLVCLLYETGIRIGQALALRHEDIICWNNEIHIRYRSNNLNGVRNKTTTPNIIQVSDELMGLYSGYVSTLDQNKLTEYVFINLTTYEALHYSVVKKLFVTLSRKCNLYVRPHMLRHSHASDLLKSGWEMSLIQKRLGHASVQTTIDIYTHIDTKQMKQAFKQFLSNKEKN</sequence>
<proteinExistence type="inferred from homology"/>
<evidence type="ECO:0000256" key="2">
    <source>
        <dbReference type="ARBA" id="ARBA00022908"/>
    </source>
</evidence>
<evidence type="ECO:0000256" key="1">
    <source>
        <dbReference type="ARBA" id="ARBA00008857"/>
    </source>
</evidence>
<dbReference type="Pfam" id="PF02899">
    <property type="entry name" value="Phage_int_SAM_1"/>
    <property type="match status" value="1"/>
</dbReference>
<dbReference type="RefSeq" id="WP_156413354.1">
    <property type="nucleotide sequence ID" value="NZ_LNYB01000020.1"/>
</dbReference>
<dbReference type="InterPro" id="IPR004107">
    <property type="entry name" value="Integrase_SAM-like_N"/>
</dbReference>
<keyword evidence="3 5" id="KW-0238">DNA-binding</keyword>
<comment type="caution">
    <text evidence="8">The sequence shown here is derived from an EMBL/GenBank/DDBJ whole genome shotgun (WGS) entry which is preliminary data.</text>
</comment>
<evidence type="ECO:0000256" key="4">
    <source>
        <dbReference type="ARBA" id="ARBA00023172"/>
    </source>
</evidence>
<organism evidence="8 9">
    <name type="scientific">Legionella feeleii</name>
    <dbReference type="NCBI Taxonomy" id="453"/>
    <lineage>
        <taxon>Bacteria</taxon>
        <taxon>Pseudomonadati</taxon>
        <taxon>Pseudomonadota</taxon>
        <taxon>Gammaproteobacteria</taxon>
        <taxon>Legionellales</taxon>
        <taxon>Legionellaceae</taxon>
        <taxon>Legionella</taxon>
    </lineage>
</organism>
<dbReference type="Gene3D" id="1.10.150.130">
    <property type="match status" value="1"/>
</dbReference>
<feature type="domain" description="Core-binding (CB)" evidence="7">
    <location>
        <begin position="28"/>
        <end position="119"/>
    </location>
</feature>
<protein>
    <submittedName>
        <fullName evidence="8">Type 1 fimbriae regulatory protein FimB</fullName>
    </submittedName>
</protein>
<dbReference type="STRING" id="453.Lfee_0653"/>
<dbReference type="PROSITE" id="PS51900">
    <property type="entry name" value="CB"/>
    <property type="match status" value="1"/>
</dbReference>
<reference evidence="8 9" key="1">
    <citation type="submission" date="2015-11" db="EMBL/GenBank/DDBJ databases">
        <title>Genomic analysis of 38 Legionella species identifies large and diverse effector repertoires.</title>
        <authorList>
            <person name="Burstein D."/>
            <person name="Amaro F."/>
            <person name="Zusman T."/>
            <person name="Lifshitz Z."/>
            <person name="Cohen O."/>
            <person name="Gilbert J.A."/>
            <person name="Pupko T."/>
            <person name="Shuman H.A."/>
            <person name="Segal G."/>
        </authorList>
    </citation>
    <scope>NUCLEOTIDE SEQUENCE [LARGE SCALE GENOMIC DNA]</scope>
    <source>
        <strain evidence="8 9">WO-44C</strain>
    </source>
</reference>
<evidence type="ECO:0000313" key="9">
    <source>
        <dbReference type="Proteomes" id="UP000054698"/>
    </source>
</evidence>
<evidence type="ECO:0000259" key="7">
    <source>
        <dbReference type="PROSITE" id="PS51900"/>
    </source>
</evidence>
<dbReference type="PANTHER" id="PTHR30349">
    <property type="entry name" value="PHAGE INTEGRASE-RELATED"/>
    <property type="match status" value="1"/>
</dbReference>
<dbReference type="PATRIC" id="fig|453.4.peg.707"/>
<comment type="similarity">
    <text evidence="1">Belongs to the 'phage' integrase family.</text>
</comment>
<evidence type="ECO:0000256" key="5">
    <source>
        <dbReference type="PROSITE-ProRule" id="PRU01248"/>
    </source>
</evidence>
<dbReference type="Proteomes" id="UP000054698">
    <property type="component" value="Unassembled WGS sequence"/>
</dbReference>
<feature type="non-terminal residue" evidence="8">
    <location>
        <position position="1"/>
    </location>
</feature>
<name>A0A0W0U4F0_9GAMM</name>
<dbReference type="InterPro" id="IPR010998">
    <property type="entry name" value="Integrase_recombinase_N"/>
</dbReference>
<feature type="domain" description="Tyr recombinase" evidence="6">
    <location>
        <begin position="164"/>
        <end position="348"/>
    </location>
</feature>
<accession>A0A0W0U4F0</accession>
<dbReference type="InterPro" id="IPR050090">
    <property type="entry name" value="Tyrosine_recombinase_XerCD"/>
</dbReference>
<dbReference type="Pfam" id="PF00589">
    <property type="entry name" value="Phage_integrase"/>
    <property type="match status" value="1"/>
</dbReference>
<gene>
    <name evidence="8" type="primary">fimB_1</name>
    <name evidence="8" type="ORF">Lfee_0653</name>
</gene>
<evidence type="ECO:0000256" key="3">
    <source>
        <dbReference type="ARBA" id="ARBA00023125"/>
    </source>
</evidence>
<keyword evidence="4" id="KW-0233">DNA recombination</keyword>
<dbReference type="EMBL" id="LNYB01000020">
    <property type="protein sequence ID" value="KTD02900.1"/>
    <property type="molecule type" value="Genomic_DNA"/>
</dbReference>
<dbReference type="GO" id="GO:0006310">
    <property type="term" value="P:DNA recombination"/>
    <property type="evidence" value="ECO:0007669"/>
    <property type="project" value="UniProtKB-KW"/>
</dbReference>
<dbReference type="GO" id="GO:0003677">
    <property type="term" value="F:DNA binding"/>
    <property type="evidence" value="ECO:0007669"/>
    <property type="project" value="UniProtKB-UniRule"/>
</dbReference>
<dbReference type="InterPro" id="IPR002104">
    <property type="entry name" value="Integrase_catalytic"/>
</dbReference>
<evidence type="ECO:0000259" key="6">
    <source>
        <dbReference type="PROSITE" id="PS51898"/>
    </source>
</evidence>
<keyword evidence="2" id="KW-0229">DNA integration</keyword>
<dbReference type="PANTHER" id="PTHR30349:SF41">
    <property type="entry name" value="INTEGRASE_RECOMBINASE PROTEIN MJ0367-RELATED"/>
    <property type="match status" value="1"/>
</dbReference>
<dbReference type="InterPro" id="IPR013762">
    <property type="entry name" value="Integrase-like_cat_sf"/>
</dbReference>
<dbReference type="PROSITE" id="PS51898">
    <property type="entry name" value="TYR_RECOMBINASE"/>
    <property type="match status" value="1"/>
</dbReference>
<dbReference type="GO" id="GO:0015074">
    <property type="term" value="P:DNA integration"/>
    <property type="evidence" value="ECO:0007669"/>
    <property type="project" value="UniProtKB-KW"/>
</dbReference>
<dbReference type="OrthoDB" id="9803188at2"/>